<feature type="transmembrane region" description="Helical" evidence="2">
    <location>
        <begin position="143"/>
        <end position="162"/>
    </location>
</feature>
<keyword evidence="2" id="KW-0812">Transmembrane</keyword>
<evidence type="ECO:0000256" key="2">
    <source>
        <dbReference type="SAM" id="Phobius"/>
    </source>
</evidence>
<dbReference type="EMBL" id="VJZT01000043">
    <property type="protein sequence ID" value="TRX34088.1"/>
    <property type="molecule type" value="Genomic_DNA"/>
</dbReference>
<reference evidence="3 4" key="1">
    <citation type="submission" date="2019-07" db="EMBL/GenBank/DDBJ databases">
        <title>Novel species of Flavobacterium.</title>
        <authorList>
            <person name="Liu Q."/>
            <person name="Xin Y.-H."/>
        </authorList>
    </citation>
    <scope>NUCLEOTIDE SEQUENCE [LARGE SCALE GENOMIC DNA]</scope>
    <source>
        <strain evidence="3 4">LB1R34</strain>
    </source>
</reference>
<protein>
    <submittedName>
        <fullName evidence="3">Uncharacterized protein</fullName>
    </submittedName>
</protein>
<dbReference type="Proteomes" id="UP000316371">
    <property type="component" value="Unassembled WGS sequence"/>
</dbReference>
<feature type="coiled-coil region" evidence="1">
    <location>
        <begin position="81"/>
        <end position="132"/>
    </location>
</feature>
<evidence type="ECO:0000313" key="4">
    <source>
        <dbReference type="Proteomes" id="UP000316371"/>
    </source>
</evidence>
<keyword evidence="2" id="KW-0472">Membrane</keyword>
<comment type="caution">
    <text evidence="3">The sequence shown here is derived from an EMBL/GenBank/DDBJ whole genome shotgun (WGS) entry which is preliminary data.</text>
</comment>
<dbReference type="AlphaFoldDB" id="A0A553DMT8"/>
<keyword evidence="4" id="KW-1185">Reference proteome</keyword>
<accession>A0A553DMT8</accession>
<dbReference type="RefSeq" id="WP_144257751.1">
    <property type="nucleotide sequence ID" value="NZ_VJZT01000043.1"/>
</dbReference>
<gene>
    <name evidence="3" type="ORF">FNW21_15995</name>
</gene>
<sequence length="164" mass="19298">MENINELIDINLDLLSKEDNNSMFYEEFKDIQGNELHGTFHIQSFALEMEKRGLISINGSCCLITEFGLKIAKNKGWLNYLIDLESQKKNQENKNNLKEKLEIENIQLQNEASKYQKTIRDKEELIRNLTSDNLRLGNWDIRLRWYLAVLGFIMGFVTKYFIGK</sequence>
<keyword evidence="2" id="KW-1133">Transmembrane helix</keyword>
<proteinExistence type="predicted"/>
<name>A0A553DMT8_9FLAO</name>
<dbReference type="OrthoDB" id="1367702at2"/>
<evidence type="ECO:0000256" key="1">
    <source>
        <dbReference type="SAM" id="Coils"/>
    </source>
</evidence>
<keyword evidence="1" id="KW-0175">Coiled coil</keyword>
<organism evidence="3 4">
    <name type="scientific">Flavobacterium restrictum</name>
    <dbReference type="NCBI Taxonomy" id="2594428"/>
    <lineage>
        <taxon>Bacteria</taxon>
        <taxon>Pseudomonadati</taxon>
        <taxon>Bacteroidota</taxon>
        <taxon>Flavobacteriia</taxon>
        <taxon>Flavobacteriales</taxon>
        <taxon>Flavobacteriaceae</taxon>
        <taxon>Flavobacterium</taxon>
    </lineage>
</organism>
<evidence type="ECO:0000313" key="3">
    <source>
        <dbReference type="EMBL" id="TRX34088.1"/>
    </source>
</evidence>